<gene>
    <name evidence="1" type="ORF">MAE02_67180</name>
</gene>
<comment type="caution">
    <text evidence="1">The sequence shown here is derived from an EMBL/GenBank/DDBJ whole genome shotgun (WGS) entry which is preliminary data.</text>
</comment>
<protein>
    <submittedName>
        <fullName evidence="1">Uncharacterized protein</fullName>
    </submittedName>
</protein>
<reference evidence="1 2" key="1">
    <citation type="submission" date="2019-07" db="EMBL/GenBank/DDBJ databases">
        <title>Whole genome shotgun sequence of Microvirga aerophila NBRC 106136.</title>
        <authorList>
            <person name="Hosoyama A."/>
            <person name="Uohara A."/>
            <person name="Ohji S."/>
            <person name="Ichikawa N."/>
        </authorList>
    </citation>
    <scope>NUCLEOTIDE SEQUENCE [LARGE SCALE GENOMIC DNA]</scope>
    <source>
        <strain evidence="1 2">NBRC 106136</strain>
    </source>
</reference>
<dbReference type="Proteomes" id="UP000321085">
    <property type="component" value="Unassembled WGS sequence"/>
</dbReference>
<evidence type="ECO:0000313" key="2">
    <source>
        <dbReference type="Proteomes" id="UP000321085"/>
    </source>
</evidence>
<proteinExistence type="predicted"/>
<dbReference type="AlphaFoldDB" id="A0A512C487"/>
<sequence length="65" mass="7419">MVSDTDIIRRTGASLDLGEEGTTRRLHLRDLTLQGCHLSVMLRNPAMDRLYLRFQILDFAQKVGC</sequence>
<evidence type="ECO:0000313" key="1">
    <source>
        <dbReference type="EMBL" id="GEO19022.1"/>
    </source>
</evidence>
<name>A0A512C487_9HYPH</name>
<keyword evidence="2" id="KW-1185">Reference proteome</keyword>
<organism evidence="1 2">
    <name type="scientific">Microvirga aerophila</name>
    <dbReference type="NCBI Taxonomy" id="670291"/>
    <lineage>
        <taxon>Bacteria</taxon>
        <taxon>Pseudomonadati</taxon>
        <taxon>Pseudomonadota</taxon>
        <taxon>Alphaproteobacteria</taxon>
        <taxon>Hyphomicrobiales</taxon>
        <taxon>Methylobacteriaceae</taxon>
        <taxon>Microvirga</taxon>
    </lineage>
</organism>
<dbReference type="EMBL" id="BJYU01000296">
    <property type="protein sequence ID" value="GEO19022.1"/>
    <property type="molecule type" value="Genomic_DNA"/>
</dbReference>
<accession>A0A512C487</accession>